<keyword evidence="2" id="KW-1185">Reference proteome</keyword>
<gene>
    <name evidence="1" type="ORF">BpHYR1_042063</name>
</gene>
<sequence>MLLENFVLSPTTPNDAHIRILNTYPRWNRVSPSFNTVNLDKISRFNRETYWKKTPLDENQYSLKITPSLYCPRRKVIQTSECELLEPFLTLKALQYEYSKTLDWILKLIK</sequence>
<dbReference type="Proteomes" id="UP000276133">
    <property type="component" value="Unassembled WGS sequence"/>
</dbReference>
<dbReference type="EMBL" id="REGN01001308">
    <property type="protein sequence ID" value="RNA35636.1"/>
    <property type="molecule type" value="Genomic_DNA"/>
</dbReference>
<protein>
    <submittedName>
        <fullName evidence="1">Uncharacterized protein</fullName>
    </submittedName>
</protein>
<evidence type="ECO:0000313" key="2">
    <source>
        <dbReference type="Proteomes" id="UP000276133"/>
    </source>
</evidence>
<name>A0A3M7SIN9_BRAPC</name>
<proteinExistence type="predicted"/>
<accession>A0A3M7SIN9</accession>
<organism evidence="1 2">
    <name type="scientific">Brachionus plicatilis</name>
    <name type="common">Marine rotifer</name>
    <name type="synonym">Brachionus muelleri</name>
    <dbReference type="NCBI Taxonomy" id="10195"/>
    <lineage>
        <taxon>Eukaryota</taxon>
        <taxon>Metazoa</taxon>
        <taxon>Spiralia</taxon>
        <taxon>Gnathifera</taxon>
        <taxon>Rotifera</taxon>
        <taxon>Eurotatoria</taxon>
        <taxon>Monogononta</taxon>
        <taxon>Pseudotrocha</taxon>
        <taxon>Ploima</taxon>
        <taxon>Brachionidae</taxon>
        <taxon>Brachionus</taxon>
    </lineage>
</organism>
<comment type="caution">
    <text evidence="1">The sequence shown here is derived from an EMBL/GenBank/DDBJ whole genome shotgun (WGS) entry which is preliminary data.</text>
</comment>
<evidence type="ECO:0000313" key="1">
    <source>
        <dbReference type="EMBL" id="RNA35636.1"/>
    </source>
</evidence>
<reference evidence="1 2" key="1">
    <citation type="journal article" date="2018" name="Sci. Rep.">
        <title>Genomic signatures of local adaptation to the degree of environmental predictability in rotifers.</title>
        <authorList>
            <person name="Franch-Gras L."/>
            <person name="Hahn C."/>
            <person name="Garcia-Roger E.M."/>
            <person name="Carmona M.J."/>
            <person name="Serra M."/>
            <person name="Gomez A."/>
        </authorList>
    </citation>
    <scope>NUCLEOTIDE SEQUENCE [LARGE SCALE GENOMIC DNA]</scope>
    <source>
        <strain evidence="1">HYR1</strain>
    </source>
</reference>
<dbReference type="AlphaFoldDB" id="A0A3M7SIN9"/>